<name>A0ABW5ZKR7_9BACL</name>
<sequence length="162" mass="18039">MRKVLLIAFFVFIFLATVGIVAFFNEDEDVATMEQQLENLTVDFTGIIDEVDTEYGKLTFFSLENEDGSGVGLALFAEDGDNWIREESTYHSLSDDTYSSGSIDLPDGNKVVYGYGNTEPIEEVSEITSDSTSLEVADGAVHYMIVPQEHEVKIEMPEDEQV</sequence>
<reference evidence="2" key="1">
    <citation type="journal article" date="2019" name="Int. J. Syst. Evol. Microbiol.">
        <title>The Global Catalogue of Microorganisms (GCM) 10K type strain sequencing project: providing services to taxonomists for standard genome sequencing and annotation.</title>
        <authorList>
            <consortium name="The Broad Institute Genomics Platform"/>
            <consortium name="The Broad Institute Genome Sequencing Center for Infectious Disease"/>
            <person name="Wu L."/>
            <person name="Ma J."/>
        </authorList>
    </citation>
    <scope>NUCLEOTIDE SEQUENCE [LARGE SCALE GENOMIC DNA]</scope>
    <source>
        <strain evidence="2">KCTC 13528</strain>
    </source>
</reference>
<dbReference type="EMBL" id="JBHUPG010000031">
    <property type="protein sequence ID" value="MFD2913432.1"/>
    <property type="molecule type" value="Genomic_DNA"/>
</dbReference>
<comment type="caution">
    <text evidence="1">The sequence shown here is derived from an EMBL/GenBank/DDBJ whole genome shotgun (WGS) entry which is preliminary data.</text>
</comment>
<keyword evidence="2" id="KW-1185">Reference proteome</keyword>
<dbReference type="RefSeq" id="WP_204728351.1">
    <property type="nucleotide sequence ID" value="NZ_JAFBDK010000003.1"/>
</dbReference>
<proteinExistence type="predicted"/>
<dbReference type="Proteomes" id="UP001597561">
    <property type="component" value="Unassembled WGS sequence"/>
</dbReference>
<gene>
    <name evidence="1" type="ORF">ACFS5P_16215</name>
</gene>
<accession>A0ABW5ZKR7</accession>
<evidence type="ECO:0000313" key="2">
    <source>
        <dbReference type="Proteomes" id="UP001597561"/>
    </source>
</evidence>
<protein>
    <submittedName>
        <fullName evidence="1">Uncharacterized protein</fullName>
    </submittedName>
</protein>
<evidence type="ECO:0000313" key="1">
    <source>
        <dbReference type="EMBL" id="MFD2913432.1"/>
    </source>
</evidence>
<organism evidence="1 2">
    <name type="scientific">Jeotgalibacillus terrae</name>
    <dbReference type="NCBI Taxonomy" id="587735"/>
    <lineage>
        <taxon>Bacteria</taxon>
        <taxon>Bacillati</taxon>
        <taxon>Bacillota</taxon>
        <taxon>Bacilli</taxon>
        <taxon>Bacillales</taxon>
        <taxon>Caryophanaceae</taxon>
        <taxon>Jeotgalibacillus</taxon>
    </lineage>
</organism>